<keyword evidence="1" id="KW-0812">Transmembrane</keyword>
<accession>A0A4P6K3J9</accession>
<feature type="transmembrane region" description="Helical" evidence="1">
    <location>
        <begin position="59"/>
        <end position="80"/>
    </location>
</feature>
<sequence>MRRVNEWEASSGMIIYRTLSFFLNCLCGLLFGASIGLVLGVLIAGSAESFFWLFSWGETVLMTIGAVVGSGLGIALALVVDAELRQL</sequence>
<evidence type="ECO:0000256" key="1">
    <source>
        <dbReference type="SAM" id="Phobius"/>
    </source>
</evidence>
<proteinExistence type="predicted"/>
<keyword evidence="1" id="KW-1133">Transmembrane helix</keyword>
<dbReference type="KEGG" id="kbs:EPA93_45125"/>
<dbReference type="AlphaFoldDB" id="A0A4P6K3J9"/>
<keyword evidence="1" id="KW-0472">Membrane</keyword>
<name>A0A4P6K3J9_KTERU</name>
<gene>
    <name evidence="2" type="ORF">EPA93_45125</name>
</gene>
<dbReference type="Proteomes" id="UP000290365">
    <property type="component" value="Chromosome"/>
</dbReference>
<dbReference type="RefSeq" id="WP_129893838.1">
    <property type="nucleotide sequence ID" value="NZ_CP035758.1"/>
</dbReference>
<dbReference type="EMBL" id="CP035758">
    <property type="protein sequence ID" value="QBD82769.1"/>
    <property type="molecule type" value="Genomic_DNA"/>
</dbReference>
<protein>
    <submittedName>
        <fullName evidence="2">Uncharacterized protein</fullName>
    </submittedName>
</protein>
<evidence type="ECO:0000313" key="3">
    <source>
        <dbReference type="Proteomes" id="UP000290365"/>
    </source>
</evidence>
<keyword evidence="3" id="KW-1185">Reference proteome</keyword>
<reference evidence="2 3" key="1">
    <citation type="submission" date="2019-01" db="EMBL/GenBank/DDBJ databases">
        <title>Ktedonosporobacter rubrisoli SCAWS-G2.</title>
        <authorList>
            <person name="Huang Y."/>
            <person name="Yan B."/>
        </authorList>
    </citation>
    <scope>NUCLEOTIDE SEQUENCE [LARGE SCALE GENOMIC DNA]</scope>
    <source>
        <strain evidence="2 3">SCAWS-G2</strain>
    </source>
</reference>
<evidence type="ECO:0000313" key="2">
    <source>
        <dbReference type="EMBL" id="QBD82769.1"/>
    </source>
</evidence>
<organism evidence="2 3">
    <name type="scientific">Ktedonosporobacter rubrisoli</name>
    <dbReference type="NCBI Taxonomy" id="2509675"/>
    <lineage>
        <taxon>Bacteria</taxon>
        <taxon>Bacillati</taxon>
        <taxon>Chloroflexota</taxon>
        <taxon>Ktedonobacteria</taxon>
        <taxon>Ktedonobacterales</taxon>
        <taxon>Ktedonosporobacteraceae</taxon>
        <taxon>Ktedonosporobacter</taxon>
    </lineage>
</organism>
<feature type="transmembrane region" description="Helical" evidence="1">
    <location>
        <begin position="21"/>
        <end position="47"/>
    </location>
</feature>